<evidence type="ECO:0000256" key="3">
    <source>
        <dbReference type="SAM" id="MobiDB-lite"/>
    </source>
</evidence>
<evidence type="ECO:0000259" key="6">
    <source>
        <dbReference type="SMART" id="SM01360"/>
    </source>
</evidence>
<dbReference type="SMART" id="SM01359">
    <property type="entry name" value="A2M_N_2"/>
    <property type="match status" value="1"/>
</dbReference>
<dbReference type="Pfam" id="PF17973">
    <property type="entry name" value="bMG10"/>
    <property type="match status" value="1"/>
</dbReference>
<dbReference type="OrthoDB" id="9767116at2"/>
<keyword evidence="2 4" id="KW-0732">Signal</keyword>
<evidence type="ECO:0000313" key="8">
    <source>
        <dbReference type="Proteomes" id="UP000254572"/>
    </source>
</evidence>
<dbReference type="InterPro" id="IPR001599">
    <property type="entry name" value="Macroglobln_a2"/>
</dbReference>
<feature type="domain" description="Alpha-2-macroglobulin" evidence="6">
    <location>
        <begin position="1055"/>
        <end position="1143"/>
    </location>
</feature>
<dbReference type="Pfam" id="PF00207">
    <property type="entry name" value="A2M"/>
    <property type="match status" value="1"/>
</dbReference>
<dbReference type="InterPro" id="IPR041246">
    <property type="entry name" value="Bact_MG10"/>
</dbReference>
<evidence type="ECO:0000313" key="7">
    <source>
        <dbReference type="EMBL" id="SUX19654.1"/>
    </source>
</evidence>
<dbReference type="InterPro" id="IPR051802">
    <property type="entry name" value="YfhM-like"/>
</dbReference>
<organism evidence="7 8">
    <name type="scientific">Cardiobacterium valvarum</name>
    <dbReference type="NCBI Taxonomy" id="194702"/>
    <lineage>
        <taxon>Bacteria</taxon>
        <taxon>Pseudomonadati</taxon>
        <taxon>Pseudomonadota</taxon>
        <taxon>Gammaproteobacteria</taxon>
        <taxon>Cardiobacteriales</taxon>
        <taxon>Cardiobacteriaceae</taxon>
        <taxon>Cardiobacterium</taxon>
    </lineage>
</organism>
<dbReference type="PANTHER" id="PTHR40094:SF1">
    <property type="entry name" value="UBIQUITIN DOMAIN-CONTAINING PROTEIN"/>
    <property type="match status" value="1"/>
</dbReference>
<dbReference type="Pfam" id="PF01835">
    <property type="entry name" value="MG2"/>
    <property type="match status" value="1"/>
</dbReference>
<dbReference type="Pfam" id="PF17962">
    <property type="entry name" value="bMG6"/>
    <property type="match status" value="1"/>
</dbReference>
<evidence type="ECO:0000256" key="1">
    <source>
        <dbReference type="ARBA" id="ARBA00010556"/>
    </source>
</evidence>
<dbReference type="GO" id="GO:0004866">
    <property type="term" value="F:endopeptidase inhibitor activity"/>
    <property type="evidence" value="ECO:0007669"/>
    <property type="project" value="InterPro"/>
</dbReference>
<accession>A0A381E1G2</accession>
<dbReference type="RefSeq" id="WP_115610837.1">
    <property type="nucleotide sequence ID" value="NZ_JBHLZC010000001.1"/>
</dbReference>
<dbReference type="InterPro" id="IPR011625">
    <property type="entry name" value="A2M_N_BRD"/>
</dbReference>
<dbReference type="Proteomes" id="UP000254572">
    <property type="component" value="Unassembled WGS sequence"/>
</dbReference>
<name>A0A381E1G2_9GAMM</name>
<feature type="chain" id="PRO_5016871066" evidence="4">
    <location>
        <begin position="22"/>
        <end position="1694"/>
    </location>
</feature>
<protein>
    <submittedName>
        <fullName evidence="7">Alpha-2-macroglobulin family N-terminal region</fullName>
    </submittedName>
</protein>
<evidence type="ECO:0000259" key="5">
    <source>
        <dbReference type="SMART" id="SM01359"/>
    </source>
</evidence>
<dbReference type="EMBL" id="UFUW01000001">
    <property type="protein sequence ID" value="SUX19654.1"/>
    <property type="molecule type" value="Genomic_DNA"/>
</dbReference>
<dbReference type="InterPro" id="IPR021868">
    <property type="entry name" value="Alpha_2_Macroglob_MG3"/>
</dbReference>
<dbReference type="SUPFAM" id="SSF48239">
    <property type="entry name" value="Terpenoid cyclases/Protein prenyltransferases"/>
    <property type="match status" value="1"/>
</dbReference>
<reference evidence="7 8" key="1">
    <citation type="submission" date="2018-06" db="EMBL/GenBank/DDBJ databases">
        <authorList>
            <consortium name="Pathogen Informatics"/>
            <person name="Doyle S."/>
        </authorList>
    </citation>
    <scope>NUCLEOTIDE SEQUENCE [LARGE SCALE GENOMIC DNA]</scope>
    <source>
        <strain evidence="7 8">NCTC13294</strain>
    </source>
</reference>
<keyword evidence="8" id="KW-1185">Reference proteome</keyword>
<feature type="region of interest" description="Disordered" evidence="3">
    <location>
        <begin position="664"/>
        <end position="683"/>
    </location>
</feature>
<dbReference type="InterPro" id="IPR008930">
    <property type="entry name" value="Terpenoid_cyclase/PrenylTrfase"/>
</dbReference>
<evidence type="ECO:0000256" key="2">
    <source>
        <dbReference type="ARBA" id="ARBA00022729"/>
    </source>
</evidence>
<feature type="domain" description="Alpha-2-macroglobulin bait region" evidence="5">
    <location>
        <begin position="848"/>
        <end position="988"/>
    </location>
</feature>
<dbReference type="Gene3D" id="2.60.40.1930">
    <property type="match status" value="1"/>
</dbReference>
<dbReference type="InterPro" id="IPR041462">
    <property type="entry name" value="Bact_A2M_MG6"/>
</dbReference>
<comment type="similarity">
    <text evidence="1">Belongs to the protease inhibitor I39 (alpha-2-macroglobulin) family. Bacterial alpha-2-macroglobulin subfamily.</text>
</comment>
<feature type="signal peptide" evidence="4">
    <location>
        <begin position="1"/>
        <end position="21"/>
    </location>
</feature>
<evidence type="ECO:0000256" key="4">
    <source>
        <dbReference type="SAM" id="SignalP"/>
    </source>
</evidence>
<proteinExistence type="inferred from homology"/>
<dbReference type="Gene3D" id="1.50.10.20">
    <property type="match status" value="1"/>
</dbReference>
<dbReference type="SMART" id="SM01360">
    <property type="entry name" value="A2M"/>
    <property type="match status" value="1"/>
</dbReference>
<dbReference type="Pfam" id="PF11974">
    <property type="entry name" value="bMG3"/>
    <property type="match status" value="1"/>
</dbReference>
<dbReference type="Pfam" id="PF17972">
    <property type="entry name" value="bMG5"/>
    <property type="match status" value="1"/>
</dbReference>
<dbReference type="PANTHER" id="PTHR40094">
    <property type="entry name" value="ALPHA-2-MACROGLOBULIN HOMOLOG"/>
    <property type="match status" value="1"/>
</dbReference>
<dbReference type="Pfam" id="PF07703">
    <property type="entry name" value="A2M_BRD"/>
    <property type="match status" value="1"/>
</dbReference>
<sequence length="1694" mass="186984">MNFKNHLAAAIAAVLAITAHAAPRWDDKTLAAARAKAEADIDQYLQKGSGPVAKLANEDIRAWLANAKYSKVKKGAPDIKSYARLQNRAELLGKLINRSAYSAYGDNTQETAYRALLVASPDVRGSQTAYIDDTLALYEAIMRDDSDSIPFAIAALDKLSSQYSEEQRKQYAYLRERFAFNLSSIDSDNNQDKPRICLEFNNPVLAEPLQNWKQYISVTPAPEGEGRYSGDKLCYTGQWQTEYTFKIDPKLAAQNHMELGMAIERTVDTDDRAPLVRFATRGKTLELTPDAALTIETANTGGKINVELWQIPGNNLAGDAHNAIDNPDSFEKYDLHDNASLIWQGSFEPEKSERNAITQSRLAFKDMAGDDARAGVYVLSVRDDDSYQNTLLGFTVTDQGLTAYQTRDGILAELRDLKTSSPVTHQKVTLYAQNNRILGEAETDGQGIARFTRAQTSGKEADAPSHIISQKEHHLAYLRVAGQGVDLSDKGANGDKQANPTLDHWTWHDRGAYRPKDTINALWLFKTPDGKAFSDTPLWLDIYRPDGTLVHSQLLEADASGAYRYSAEIPATARLGNWNIRISLGKGGTIVVDETYLVDSIIPQQIENKLAVKAEENKAELDYSADWLYGAPAASLLTDGQWRITNDDFAQTHNEWTGWQIGRHDEAAPSGNNQKIENGDTDKDGKRHIAIEALDRPAGTRPQALYAEVRLTAPDGSTISANHTAPLPRTAPYIALKAGENGAQIAAIDDKGAQQADTLEWTLYRVERNWYWYNSEGEWKYENNDSREPLKKGSINTDGKTPANLDLPFDGDGIYVLEVRGKTPASAASLEITRGWYGDPNQNSPATITLATNQPTYKKGDTLTVNVQAPFDGKATVKVASRDTIAENHELELKNGKGQIQIPWQDNWEQGVWLLANAWNDNARDHNRRAVGLYWVGADLADRRLVPQLKLPENPQPEQPYTVGVHVPEAGDNTWVNLAIIDDGLYQIAAPSFTDPLEAFFGKKQPTLALYDTFGSIIRQTNARLAALRSGADGGAASERAALADLPDLDIDLISAWSGPLKVDADGNVNYTMPVPHYNGRLRIMAAAYNADKTGTAEETAIIKAPVVAELHAPRYLSADDSGIFTLRLHNTTDKAQNLKINLSTDNLELAGEAIPETTLEPDQTVTLKYPYRVTASGDAHIKAEISGDNTQSLERRIPIRAAALPQVRTQYQRLDGGATLEYSDLRDARLSLNSGIPYNPTPYQQQLADYPLGCSEQTTGKLWGLIGAEKADRDAIRAAENRLANLAHWDGSYSLWGYGKENRWLTAYIGEALIQLQKRQELLNPSQLTRLLGQLRSGNDGSYRPETAHEDSYAYYTLAYAEEPVRGNLLRYHREAGDKLSLSDSLDIATALALLGEYQTASERLAGGSSEDDAKTYGYSSTTSLAAHNLVRLKQLETLWQNISNDPQQTQKTISRLRDIERDKLAAALAHDRYHSTQELAWLVRLAVVAPKLAADTPIEINGKKATLADLEKSEYNGAVRITNPGKDALWLDAQDLHTPPADKADNNGWEITLRYEDANGTALDPAKLPNNTDISITATFTPKLADNSGSQSDLIYTYPVPAGIKLSALRDNPNDADGDGEDDNTMHYQYRENRDDRHIAAFTAYGKPQPFSYTIYGRTTGAGTWHAPGATLENMYRPEEHARQAAQTINIQ</sequence>
<dbReference type="InterPro" id="IPR002890">
    <property type="entry name" value="MG2"/>
</dbReference>
<gene>
    <name evidence="7" type="ORF">NCTC13294_00566</name>
</gene>
<dbReference type="InterPro" id="IPR041203">
    <property type="entry name" value="Bact_A2M_MG5"/>
</dbReference>